<organism evidence="8 9">
    <name type="scientific">Rhodocytophaga aerolata</name>
    <dbReference type="NCBI Taxonomy" id="455078"/>
    <lineage>
        <taxon>Bacteria</taxon>
        <taxon>Pseudomonadati</taxon>
        <taxon>Bacteroidota</taxon>
        <taxon>Cytophagia</taxon>
        <taxon>Cytophagales</taxon>
        <taxon>Rhodocytophagaceae</taxon>
        <taxon>Rhodocytophaga</taxon>
    </lineage>
</organism>
<keyword evidence="4" id="KW-0804">Transcription</keyword>
<evidence type="ECO:0000313" key="9">
    <source>
        <dbReference type="Proteomes" id="UP001168528"/>
    </source>
</evidence>
<dbReference type="NCBIfam" id="TIGR02937">
    <property type="entry name" value="sigma70-ECF"/>
    <property type="match status" value="1"/>
</dbReference>
<dbReference type="Gene3D" id="1.10.1740.10">
    <property type="match status" value="1"/>
</dbReference>
<dbReference type="Proteomes" id="UP001168528">
    <property type="component" value="Unassembled WGS sequence"/>
</dbReference>
<keyword evidence="2" id="KW-0805">Transcription regulation</keyword>
<dbReference type="InterPro" id="IPR013249">
    <property type="entry name" value="RNA_pol_sigma70_r4_t2"/>
</dbReference>
<dbReference type="RefSeq" id="WP_302040154.1">
    <property type="nucleotide sequence ID" value="NZ_JAUKPO010000018.1"/>
</dbReference>
<comment type="similarity">
    <text evidence="1">Belongs to the sigma-70 factor family. ECF subfamily.</text>
</comment>
<evidence type="ECO:0000256" key="3">
    <source>
        <dbReference type="ARBA" id="ARBA00023082"/>
    </source>
</evidence>
<dbReference type="PANTHER" id="PTHR43133:SF46">
    <property type="entry name" value="RNA POLYMERASE SIGMA-70 FACTOR ECF SUBFAMILY"/>
    <property type="match status" value="1"/>
</dbReference>
<evidence type="ECO:0000256" key="1">
    <source>
        <dbReference type="ARBA" id="ARBA00010641"/>
    </source>
</evidence>
<dbReference type="InterPro" id="IPR036388">
    <property type="entry name" value="WH-like_DNA-bd_sf"/>
</dbReference>
<dbReference type="Gene3D" id="1.10.10.10">
    <property type="entry name" value="Winged helix-like DNA-binding domain superfamily/Winged helix DNA-binding domain"/>
    <property type="match status" value="1"/>
</dbReference>
<dbReference type="SUPFAM" id="SSF88946">
    <property type="entry name" value="Sigma2 domain of RNA polymerase sigma factors"/>
    <property type="match status" value="1"/>
</dbReference>
<feature type="region of interest" description="Disordered" evidence="5">
    <location>
        <begin position="1"/>
        <end position="33"/>
    </location>
</feature>
<feature type="domain" description="RNA polymerase sigma factor 70 region 4 type 2" evidence="7">
    <location>
        <begin position="159"/>
        <end position="207"/>
    </location>
</feature>
<dbReference type="EMBL" id="JAUKPO010000018">
    <property type="protein sequence ID" value="MDO1449353.1"/>
    <property type="molecule type" value="Genomic_DNA"/>
</dbReference>
<dbReference type="InterPro" id="IPR013324">
    <property type="entry name" value="RNA_pol_sigma_r3/r4-like"/>
</dbReference>
<comment type="caution">
    <text evidence="8">The sequence shown here is derived from an EMBL/GenBank/DDBJ whole genome shotgun (WGS) entry which is preliminary data.</text>
</comment>
<dbReference type="Pfam" id="PF04542">
    <property type="entry name" value="Sigma70_r2"/>
    <property type="match status" value="1"/>
</dbReference>
<evidence type="ECO:0000256" key="2">
    <source>
        <dbReference type="ARBA" id="ARBA00023015"/>
    </source>
</evidence>
<dbReference type="SUPFAM" id="SSF88659">
    <property type="entry name" value="Sigma3 and sigma4 domains of RNA polymerase sigma factors"/>
    <property type="match status" value="1"/>
</dbReference>
<dbReference type="InterPro" id="IPR007627">
    <property type="entry name" value="RNA_pol_sigma70_r2"/>
</dbReference>
<dbReference type="InterPro" id="IPR039425">
    <property type="entry name" value="RNA_pol_sigma-70-like"/>
</dbReference>
<evidence type="ECO:0000259" key="6">
    <source>
        <dbReference type="Pfam" id="PF04542"/>
    </source>
</evidence>
<gene>
    <name evidence="8" type="ORF">Q0590_23965</name>
</gene>
<dbReference type="Pfam" id="PF08281">
    <property type="entry name" value="Sigma70_r4_2"/>
    <property type="match status" value="1"/>
</dbReference>
<protein>
    <submittedName>
        <fullName evidence="8">Sigma-70 family RNA polymerase sigma factor</fullName>
    </submittedName>
</protein>
<feature type="domain" description="RNA polymerase sigma-70 region 2" evidence="6">
    <location>
        <begin position="58"/>
        <end position="125"/>
    </location>
</feature>
<dbReference type="PANTHER" id="PTHR43133">
    <property type="entry name" value="RNA POLYMERASE ECF-TYPE SIGMA FACTO"/>
    <property type="match status" value="1"/>
</dbReference>
<dbReference type="InterPro" id="IPR013325">
    <property type="entry name" value="RNA_pol_sigma_r2"/>
</dbReference>
<feature type="compositionally biased region" description="Basic and acidic residues" evidence="5">
    <location>
        <begin position="1"/>
        <end position="20"/>
    </location>
</feature>
<evidence type="ECO:0000256" key="5">
    <source>
        <dbReference type="SAM" id="MobiDB-lite"/>
    </source>
</evidence>
<reference evidence="8" key="1">
    <citation type="submission" date="2023-07" db="EMBL/GenBank/DDBJ databases">
        <title>The genome sequence of Rhodocytophaga aerolata KACC 12507.</title>
        <authorList>
            <person name="Zhang X."/>
        </authorList>
    </citation>
    <scope>NUCLEOTIDE SEQUENCE</scope>
    <source>
        <strain evidence="8">KACC 12507</strain>
    </source>
</reference>
<dbReference type="InterPro" id="IPR014284">
    <property type="entry name" value="RNA_pol_sigma-70_dom"/>
</dbReference>
<proteinExistence type="inferred from homology"/>
<sequence length="229" mass="26645">MSLKVDRYSDRMLDSSDEKTPVNADPANGQKQMTTGQVEDVKLWQAFKKHDKHAFRLLYEKYAKVLYNYGRHISGDDNLTKDCLQDLFTELWNSRQRLSDIDSVKHYLFKAFRRKILEAIKQQRKFAWTADEHIPVDFEIELSLESQLISSQMKAEQQEKIQQALNQLTKRQKEVIFLKFYQNLSYTDIASTLSLTVNAVYNLISKAFHVLKEALKGQAFLGLLLLACS</sequence>
<keyword evidence="3" id="KW-0731">Sigma factor</keyword>
<evidence type="ECO:0000259" key="7">
    <source>
        <dbReference type="Pfam" id="PF08281"/>
    </source>
</evidence>
<dbReference type="CDD" id="cd06171">
    <property type="entry name" value="Sigma70_r4"/>
    <property type="match status" value="1"/>
</dbReference>
<keyword evidence="9" id="KW-1185">Reference proteome</keyword>
<evidence type="ECO:0000256" key="4">
    <source>
        <dbReference type="ARBA" id="ARBA00023163"/>
    </source>
</evidence>
<accession>A0ABT8RDR4</accession>
<evidence type="ECO:0000313" key="8">
    <source>
        <dbReference type="EMBL" id="MDO1449353.1"/>
    </source>
</evidence>
<name>A0ABT8RDR4_9BACT</name>